<accession>A0A194Q1G8</accession>
<dbReference type="Proteomes" id="UP000053268">
    <property type="component" value="Unassembled WGS sequence"/>
</dbReference>
<proteinExistence type="predicted"/>
<name>A0A194Q1G8_PAPXU</name>
<keyword evidence="2" id="KW-1185">Reference proteome</keyword>
<dbReference type="EMBL" id="KQ459581">
    <property type="protein sequence ID" value="KPI99168.1"/>
    <property type="molecule type" value="Genomic_DNA"/>
</dbReference>
<evidence type="ECO:0000313" key="1">
    <source>
        <dbReference type="EMBL" id="KPI99168.1"/>
    </source>
</evidence>
<gene>
    <name evidence="1" type="ORF">RR46_02385</name>
</gene>
<dbReference type="AlphaFoldDB" id="A0A194Q1G8"/>
<evidence type="ECO:0000313" key="2">
    <source>
        <dbReference type="Proteomes" id="UP000053268"/>
    </source>
</evidence>
<reference evidence="1 2" key="1">
    <citation type="journal article" date="2015" name="Nat. Commun.">
        <title>Outbred genome sequencing and CRISPR/Cas9 gene editing in butterflies.</title>
        <authorList>
            <person name="Li X."/>
            <person name="Fan D."/>
            <person name="Zhang W."/>
            <person name="Liu G."/>
            <person name="Zhang L."/>
            <person name="Zhao L."/>
            <person name="Fang X."/>
            <person name="Chen L."/>
            <person name="Dong Y."/>
            <person name="Chen Y."/>
            <person name="Ding Y."/>
            <person name="Zhao R."/>
            <person name="Feng M."/>
            <person name="Zhu Y."/>
            <person name="Feng Y."/>
            <person name="Jiang X."/>
            <person name="Zhu D."/>
            <person name="Xiang H."/>
            <person name="Feng X."/>
            <person name="Li S."/>
            <person name="Wang J."/>
            <person name="Zhang G."/>
            <person name="Kronforst M.R."/>
            <person name="Wang W."/>
        </authorList>
    </citation>
    <scope>NUCLEOTIDE SEQUENCE [LARGE SCALE GENOMIC DNA]</scope>
    <source>
        <strain evidence="1">Ya'a_city_454_Px</strain>
        <tissue evidence="1">Whole body</tissue>
    </source>
</reference>
<organism evidence="1 2">
    <name type="scientific">Papilio xuthus</name>
    <name type="common">Asian swallowtail butterfly</name>
    <dbReference type="NCBI Taxonomy" id="66420"/>
    <lineage>
        <taxon>Eukaryota</taxon>
        <taxon>Metazoa</taxon>
        <taxon>Ecdysozoa</taxon>
        <taxon>Arthropoda</taxon>
        <taxon>Hexapoda</taxon>
        <taxon>Insecta</taxon>
        <taxon>Pterygota</taxon>
        <taxon>Neoptera</taxon>
        <taxon>Endopterygota</taxon>
        <taxon>Lepidoptera</taxon>
        <taxon>Glossata</taxon>
        <taxon>Ditrysia</taxon>
        <taxon>Papilionoidea</taxon>
        <taxon>Papilionidae</taxon>
        <taxon>Papilioninae</taxon>
        <taxon>Papilio</taxon>
    </lineage>
</organism>
<sequence>MGYYDILYGKGNATFRGVRSCTALTTHEHRADTALTRRWHRASTVALPDERGRQRDRRELTESEVHIPGTRVISYFRGSSIAATIATIFCTSFLDKGSPR</sequence>
<protein>
    <submittedName>
        <fullName evidence="1">Uncharacterized protein</fullName>
    </submittedName>
</protein>